<dbReference type="InterPro" id="IPR045231">
    <property type="entry name" value="Yip1/4-like"/>
</dbReference>
<evidence type="ECO:0000256" key="6">
    <source>
        <dbReference type="RuleBase" id="RU361264"/>
    </source>
</evidence>
<dbReference type="PANTHER" id="PTHR21236">
    <property type="entry name" value="GOLGI MEMBRANE PROTEIN YIP1"/>
    <property type="match status" value="1"/>
</dbReference>
<comment type="subcellular location">
    <subcellularLocation>
        <location evidence="6">Golgi apparatus membrane</location>
        <topology evidence="6">Multi-pass membrane protein</topology>
    </subcellularLocation>
    <subcellularLocation>
        <location evidence="1">Membrane</location>
        <topology evidence="1">Multi-pass membrane protein</topology>
    </subcellularLocation>
</comment>
<dbReference type="GO" id="GO:0000139">
    <property type="term" value="C:Golgi membrane"/>
    <property type="evidence" value="ECO:0007669"/>
    <property type="project" value="UniProtKB-SubCell"/>
</dbReference>
<reference evidence="8 9" key="1">
    <citation type="submission" date="2011-10" db="EMBL/GenBank/DDBJ databases">
        <authorList>
            <person name="Genoscope - CEA"/>
        </authorList>
    </citation>
    <scope>NUCLEOTIDE SEQUENCE [LARGE SCALE GENOMIC DNA]</scope>
    <source>
        <strain evidence="8 9">RCC 1105</strain>
    </source>
</reference>
<dbReference type="AlphaFoldDB" id="K8FEM9"/>
<evidence type="ECO:0000256" key="4">
    <source>
        <dbReference type="ARBA" id="ARBA00022989"/>
    </source>
</evidence>
<dbReference type="eggNOG" id="KOG2946">
    <property type="taxonomic scope" value="Eukaryota"/>
</dbReference>
<dbReference type="OrthoDB" id="411251at2759"/>
<dbReference type="KEGG" id="bpg:Bathy07g01570"/>
<sequence length="248" mass="26606">MSHGTFDDAPSSANNNNSSGFGSGINIFGANSVRERPQSVSSFQDISASSTLDESISKTFKRDIDRIVSNVKNVLDAKRVFLGNRRSSIGEENSQQQQQQPLRDWDLYGPLIFVLLFGVCLSSSAGGGSSSKTKSDAGTIFSVVFATVAFGAFALTLNVKFLGGKIIFLQAMSLIGYCIFPLDMSAVLCWVSANSWYRFFVVGLGVTWSCGASVPFVSAAVVEERKALAVYPMVLLYVTLGLFAAVVV</sequence>
<dbReference type="InterPro" id="IPR006977">
    <property type="entry name" value="Yip1_dom"/>
</dbReference>
<feature type="transmembrane region" description="Helical" evidence="6">
    <location>
        <begin position="199"/>
        <end position="221"/>
    </location>
</feature>
<protein>
    <recommendedName>
        <fullName evidence="6">Protein YIP</fullName>
    </recommendedName>
</protein>
<dbReference type="GO" id="GO:0005802">
    <property type="term" value="C:trans-Golgi network"/>
    <property type="evidence" value="ECO:0007669"/>
    <property type="project" value="TreeGrafter"/>
</dbReference>
<comment type="similarity">
    <text evidence="2 6">Belongs to the YIP1 family.</text>
</comment>
<evidence type="ECO:0000256" key="1">
    <source>
        <dbReference type="ARBA" id="ARBA00004141"/>
    </source>
</evidence>
<accession>K8FEM9</accession>
<proteinExistence type="inferred from homology"/>
<dbReference type="RefSeq" id="XP_007512313.1">
    <property type="nucleotide sequence ID" value="XM_007512251.1"/>
</dbReference>
<dbReference type="PANTHER" id="PTHR21236:SF1">
    <property type="entry name" value="PROTEIN YIPF6"/>
    <property type="match status" value="1"/>
</dbReference>
<keyword evidence="5 6" id="KW-0472">Membrane</keyword>
<feature type="transmembrane region" description="Helical" evidence="6">
    <location>
        <begin position="174"/>
        <end position="193"/>
    </location>
</feature>
<evidence type="ECO:0000256" key="5">
    <source>
        <dbReference type="ARBA" id="ARBA00023136"/>
    </source>
</evidence>
<keyword evidence="4 6" id="KW-1133">Transmembrane helix</keyword>
<evidence type="ECO:0000313" key="9">
    <source>
        <dbReference type="Proteomes" id="UP000198341"/>
    </source>
</evidence>
<feature type="transmembrane region" description="Helical" evidence="6">
    <location>
        <begin position="140"/>
        <end position="162"/>
    </location>
</feature>
<dbReference type="GO" id="GO:0006888">
    <property type="term" value="P:endoplasmic reticulum to Golgi vesicle-mediated transport"/>
    <property type="evidence" value="ECO:0007669"/>
    <property type="project" value="InterPro"/>
</dbReference>
<dbReference type="GeneID" id="19014647"/>
<gene>
    <name evidence="8" type="ORF">Bathy07g01570</name>
</gene>
<dbReference type="Proteomes" id="UP000198341">
    <property type="component" value="Chromosome 7"/>
</dbReference>
<evidence type="ECO:0000313" key="8">
    <source>
        <dbReference type="EMBL" id="CCO66401.1"/>
    </source>
</evidence>
<dbReference type="STRING" id="41875.K8FEM9"/>
<evidence type="ECO:0000259" key="7">
    <source>
        <dbReference type="Pfam" id="PF04893"/>
    </source>
</evidence>
<organism evidence="8 9">
    <name type="scientific">Bathycoccus prasinos</name>
    <dbReference type="NCBI Taxonomy" id="41875"/>
    <lineage>
        <taxon>Eukaryota</taxon>
        <taxon>Viridiplantae</taxon>
        <taxon>Chlorophyta</taxon>
        <taxon>Mamiellophyceae</taxon>
        <taxon>Mamiellales</taxon>
        <taxon>Bathycoccaceae</taxon>
        <taxon>Bathycoccus</taxon>
    </lineage>
</organism>
<feature type="domain" description="Yip1" evidence="7">
    <location>
        <begin position="103"/>
        <end position="243"/>
    </location>
</feature>
<dbReference type="EMBL" id="FO082272">
    <property type="protein sequence ID" value="CCO66401.1"/>
    <property type="molecule type" value="Genomic_DNA"/>
</dbReference>
<keyword evidence="9" id="KW-1185">Reference proteome</keyword>
<name>K8FEM9_9CHLO</name>
<keyword evidence="3 6" id="KW-0812">Transmembrane</keyword>
<dbReference type="Pfam" id="PF04893">
    <property type="entry name" value="Yip1"/>
    <property type="match status" value="1"/>
</dbReference>
<feature type="transmembrane region" description="Helical" evidence="6">
    <location>
        <begin position="107"/>
        <end position="128"/>
    </location>
</feature>
<feature type="transmembrane region" description="Helical" evidence="6">
    <location>
        <begin position="228"/>
        <end position="247"/>
    </location>
</feature>
<evidence type="ECO:0000256" key="3">
    <source>
        <dbReference type="ARBA" id="ARBA00022692"/>
    </source>
</evidence>
<evidence type="ECO:0000256" key="2">
    <source>
        <dbReference type="ARBA" id="ARBA00010596"/>
    </source>
</evidence>